<feature type="compositionally biased region" description="Basic residues" evidence="1">
    <location>
        <begin position="1"/>
        <end position="10"/>
    </location>
</feature>
<evidence type="ECO:0000256" key="1">
    <source>
        <dbReference type="SAM" id="MobiDB-lite"/>
    </source>
</evidence>
<evidence type="ECO:0000313" key="3">
    <source>
        <dbReference type="Proteomes" id="UP000799770"/>
    </source>
</evidence>
<protein>
    <submittedName>
        <fullName evidence="2">Uncharacterized protein</fullName>
    </submittedName>
</protein>
<feature type="region of interest" description="Disordered" evidence="1">
    <location>
        <begin position="187"/>
        <end position="249"/>
    </location>
</feature>
<keyword evidence="3" id="KW-1185">Reference proteome</keyword>
<dbReference type="Gene3D" id="3.40.50.300">
    <property type="entry name" value="P-loop containing nucleotide triphosphate hydrolases"/>
    <property type="match status" value="1"/>
</dbReference>
<sequence>MSFPRPRKRQRLDTGYHTPTQPLAHTKHSATDQPGVPSSNQHPYHRASPVSATGMNNPYQGEIIDLTGNDNGRYPDHDARHLGGPYLLDSARSREHTHGSDPQQHYHAVDLLEDDFGGYDVYRGAMHGYHNQSASQPSQRFRGGVKKDMVCERPTKLDANLLPQRATYQGVSVVTPPDGTQRYPFDIDPSPTSSHHAHIGLGAPITPPPSQNPSSHPTPSMAPMSRASVTRPPPIPDIPPAINSDGEPVLSGEQQKLLSLMLSRKNVFYTGSAGTGKSTVLRAFVKKATEQKRHVKYVRPRHKVSVDLQSQHETRLESHFIIENIYTLRSIVSR</sequence>
<dbReference type="EMBL" id="ML977339">
    <property type="protein sequence ID" value="KAF2110142.1"/>
    <property type="molecule type" value="Genomic_DNA"/>
</dbReference>
<reference evidence="2" key="1">
    <citation type="journal article" date="2020" name="Stud. Mycol.">
        <title>101 Dothideomycetes genomes: a test case for predicting lifestyles and emergence of pathogens.</title>
        <authorList>
            <person name="Haridas S."/>
            <person name="Albert R."/>
            <person name="Binder M."/>
            <person name="Bloem J."/>
            <person name="Labutti K."/>
            <person name="Salamov A."/>
            <person name="Andreopoulos B."/>
            <person name="Baker S."/>
            <person name="Barry K."/>
            <person name="Bills G."/>
            <person name="Bluhm B."/>
            <person name="Cannon C."/>
            <person name="Castanera R."/>
            <person name="Culley D."/>
            <person name="Daum C."/>
            <person name="Ezra D."/>
            <person name="Gonzalez J."/>
            <person name="Henrissat B."/>
            <person name="Kuo A."/>
            <person name="Liang C."/>
            <person name="Lipzen A."/>
            <person name="Lutzoni F."/>
            <person name="Magnuson J."/>
            <person name="Mondo S."/>
            <person name="Nolan M."/>
            <person name="Ohm R."/>
            <person name="Pangilinan J."/>
            <person name="Park H.-J."/>
            <person name="Ramirez L."/>
            <person name="Alfaro M."/>
            <person name="Sun H."/>
            <person name="Tritt A."/>
            <person name="Yoshinaga Y."/>
            <person name="Zwiers L.-H."/>
            <person name="Turgeon B."/>
            <person name="Goodwin S."/>
            <person name="Spatafora J."/>
            <person name="Crous P."/>
            <person name="Grigoriev I."/>
        </authorList>
    </citation>
    <scope>NUCLEOTIDE SEQUENCE</scope>
    <source>
        <strain evidence="2">CBS 627.86</strain>
    </source>
</reference>
<dbReference type="OrthoDB" id="3800316at2759"/>
<accession>A0A6A5YSN1</accession>
<feature type="compositionally biased region" description="Polar residues" evidence="1">
    <location>
        <begin position="50"/>
        <end position="59"/>
    </location>
</feature>
<proteinExistence type="predicted"/>
<name>A0A6A5YSN1_9PLEO</name>
<dbReference type="AlphaFoldDB" id="A0A6A5YSN1"/>
<dbReference type="SUPFAM" id="SSF52540">
    <property type="entry name" value="P-loop containing nucleoside triphosphate hydrolases"/>
    <property type="match status" value="1"/>
</dbReference>
<dbReference type="InterPro" id="IPR027417">
    <property type="entry name" value="P-loop_NTPase"/>
</dbReference>
<evidence type="ECO:0000313" key="2">
    <source>
        <dbReference type="EMBL" id="KAF2110142.1"/>
    </source>
</evidence>
<feature type="region of interest" description="Disordered" evidence="1">
    <location>
        <begin position="1"/>
        <end position="63"/>
    </location>
</feature>
<dbReference type="Proteomes" id="UP000799770">
    <property type="component" value="Unassembled WGS sequence"/>
</dbReference>
<organism evidence="2 3">
    <name type="scientific">Lophiotrema nucula</name>
    <dbReference type="NCBI Taxonomy" id="690887"/>
    <lineage>
        <taxon>Eukaryota</taxon>
        <taxon>Fungi</taxon>
        <taxon>Dikarya</taxon>
        <taxon>Ascomycota</taxon>
        <taxon>Pezizomycotina</taxon>
        <taxon>Dothideomycetes</taxon>
        <taxon>Pleosporomycetidae</taxon>
        <taxon>Pleosporales</taxon>
        <taxon>Lophiotremataceae</taxon>
        <taxon>Lophiotrema</taxon>
    </lineage>
</organism>
<gene>
    <name evidence="2" type="ORF">BDV96DRAFT_222444</name>
</gene>